<evidence type="ECO:0000313" key="3">
    <source>
        <dbReference type="EMBL" id="AUR53061.1"/>
    </source>
</evidence>
<accession>A0A2I7N9F9</accession>
<keyword evidence="1" id="KW-0175">Coiled coil</keyword>
<dbReference type="Proteomes" id="UP000236655">
    <property type="component" value="Chromosome"/>
</dbReference>
<name>A0A2I7N9F9_9NEIS</name>
<keyword evidence="4" id="KW-1185">Reference proteome</keyword>
<dbReference type="AlphaFoldDB" id="A0A2I7N9F9"/>
<evidence type="ECO:0000313" key="4">
    <source>
        <dbReference type="Proteomes" id="UP000236655"/>
    </source>
</evidence>
<dbReference type="EMBL" id="CP024847">
    <property type="protein sequence ID" value="AUR53061.1"/>
    <property type="molecule type" value="Genomic_DNA"/>
</dbReference>
<evidence type="ECO:0000256" key="1">
    <source>
        <dbReference type="SAM" id="Coils"/>
    </source>
</evidence>
<dbReference type="RefSeq" id="WP_102952347.1">
    <property type="nucleotide sequence ID" value="NZ_CP024847.1"/>
</dbReference>
<sequence length="454" mass="46196">MAGYLLSNKGPGLTVSSSNSNATLAIGDTISMAAGTTTKVTAGATASLAIGPTTSFNLGTTVSFNASTTISFSASKAKKIYADDKTETAENTTNSATGTYLIQGGTLAGNAGNVARISRKKEIGIALLATAASLAATIGGSIYGLMNPPFTVSSSTGANGYATGYSSSWSGLEIGITAVFTMVVQMLTTKYLFNQIQVAPVAKLTLDSNGFKATATNSNSYTADIGITSPANTFPVIELNTSSTVANSNFSNIYLGQKRILIKTKNNGVTPTIALNNSTNGGTVSLFNNSTGVSNGVITMDNTATKIMRPAQNTLLQVGNAATNSALNLQNNQAALSATGGGQTGAVTVTPNSVVVGTGVNNATFNANGITLGGVQISSNQISIGGVLTVMASAIPGLNSAIQLAQQTATQAATQYTAQINQLQLDIQALQTENATLNTTINTLRKDVEDLIFT</sequence>
<dbReference type="KEGG" id="nba:CUN60_12420"/>
<reference evidence="4" key="1">
    <citation type="submission" date="2017-11" db="EMBL/GenBank/DDBJ databases">
        <authorList>
            <person name="Chan K.G."/>
            <person name="Lee L.S."/>
        </authorList>
    </citation>
    <scope>NUCLEOTIDE SEQUENCE [LARGE SCALE GENOMIC DNA]</scope>
    <source>
        <strain evidence="4">DSM 100970</strain>
    </source>
</reference>
<feature type="transmembrane region" description="Helical" evidence="2">
    <location>
        <begin position="166"/>
        <end position="187"/>
    </location>
</feature>
<keyword evidence="2" id="KW-0812">Transmembrane</keyword>
<feature type="transmembrane region" description="Helical" evidence="2">
    <location>
        <begin position="125"/>
        <end position="146"/>
    </location>
</feature>
<organism evidence="3 4">
    <name type="scientific">Aquella oligotrophica</name>
    <dbReference type="NCBI Taxonomy" id="2067065"/>
    <lineage>
        <taxon>Bacteria</taxon>
        <taxon>Pseudomonadati</taxon>
        <taxon>Pseudomonadota</taxon>
        <taxon>Betaproteobacteria</taxon>
        <taxon>Neisseriales</taxon>
        <taxon>Neisseriaceae</taxon>
        <taxon>Aquella</taxon>
    </lineage>
</organism>
<gene>
    <name evidence="3" type="ORF">CUN60_12420</name>
</gene>
<protein>
    <submittedName>
        <fullName evidence="3">Uncharacterized protein</fullName>
    </submittedName>
</protein>
<feature type="coiled-coil region" evidence="1">
    <location>
        <begin position="413"/>
        <end position="447"/>
    </location>
</feature>
<keyword evidence="2" id="KW-0472">Membrane</keyword>
<keyword evidence="2" id="KW-1133">Transmembrane helix</keyword>
<evidence type="ECO:0000256" key="2">
    <source>
        <dbReference type="SAM" id="Phobius"/>
    </source>
</evidence>
<proteinExistence type="predicted"/>